<feature type="compositionally biased region" description="Basic and acidic residues" evidence="1">
    <location>
        <begin position="208"/>
        <end position="219"/>
    </location>
</feature>
<keyword evidence="3" id="KW-1185">Reference proteome</keyword>
<evidence type="ECO:0000256" key="1">
    <source>
        <dbReference type="SAM" id="MobiDB-lite"/>
    </source>
</evidence>
<feature type="region of interest" description="Disordered" evidence="1">
    <location>
        <begin position="1"/>
        <end position="22"/>
    </location>
</feature>
<comment type="caution">
    <text evidence="2">The sequence shown here is derived from an EMBL/GenBank/DDBJ whole genome shotgun (WGS) entry which is preliminary data.</text>
</comment>
<accession>A0A1G4BF72</accession>
<dbReference type="RefSeq" id="XP_022477163.1">
    <property type="nucleotide sequence ID" value="XM_022616312.1"/>
</dbReference>
<organism evidence="2 3">
    <name type="scientific">Colletotrichum orchidophilum</name>
    <dbReference type="NCBI Taxonomy" id="1209926"/>
    <lineage>
        <taxon>Eukaryota</taxon>
        <taxon>Fungi</taxon>
        <taxon>Dikarya</taxon>
        <taxon>Ascomycota</taxon>
        <taxon>Pezizomycotina</taxon>
        <taxon>Sordariomycetes</taxon>
        <taxon>Hypocreomycetidae</taxon>
        <taxon>Glomerellales</taxon>
        <taxon>Glomerellaceae</taxon>
        <taxon>Colletotrichum</taxon>
    </lineage>
</organism>
<proteinExistence type="predicted"/>
<sequence>MRTLPASAASSGDGDGNGRVKSGARIWRSEGAGVSTYRLIEYAKSEDTGIAGRSAGATGTGVGPVGAPLETLRGQNTVGSAGETSKTRQADSKESADGFTLLTCGCNYTQRQWTRVASLQWDNLAKNDSRSRNKIAVRDSCMVRMGGWGRQLSEVFRVRNTDGSSVPESEGLEFIGITGQMEADNVKQADARGLDGIFKSIKSLAEERRNSAGKGREAIEQPLHGGSLTLDERTPPANDTIKQHAYEIPHRWSQNGGRAIQTVT</sequence>
<protein>
    <submittedName>
        <fullName evidence="2">Uncharacterized protein</fullName>
    </submittedName>
</protein>
<name>A0A1G4BF72_9PEZI</name>
<reference evidence="2 3" key="1">
    <citation type="submission" date="2016-09" db="EMBL/GenBank/DDBJ databases">
        <authorList>
            <person name="Capua I."/>
            <person name="De Benedictis P."/>
            <person name="Joannis T."/>
            <person name="Lombin L.H."/>
            <person name="Cattoli G."/>
        </authorList>
    </citation>
    <scope>NUCLEOTIDE SEQUENCE [LARGE SCALE GENOMIC DNA]</scope>
    <source>
        <strain evidence="2 3">IMI 309357</strain>
    </source>
</reference>
<feature type="compositionally biased region" description="Low complexity" evidence="1">
    <location>
        <begin position="1"/>
        <end position="12"/>
    </location>
</feature>
<dbReference type="EMBL" id="MJBS01000031">
    <property type="protein sequence ID" value="OHF00019.1"/>
    <property type="molecule type" value="Genomic_DNA"/>
</dbReference>
<evidence type="ECO:0000313" key="3">
    <source>
        <dbReference type="Proteomes" id="UP000176998"/>
    </source>
</evidence>
<gene>
    <name evidence="2" type="ORF">CORC01_04665</name>
</gene>
<evidence type="ECO:0000313" key="2">
    <source>
        <dbReference type="EMBL" id="OHF00019.1"/>
    </source>
</evidence>
<dbReference type="AlphaFoldDB" id="A0A1G4BF72"/>
<feature type="region of interest" description="Disordered" evidence="1">
    <location>
        <begin position="208"/>
        <end position="232"/>
    </location>
</feature>
<dbReference type="GeneID" id="34557822"/>
<dbReference type="Proteomes" id="UP000176998">
    <property type="component" value="Unassembled WGS sequence"/>
</dbReference>